<evidence type="ECO:0000256" key="1">
    <source>
        <dbReference type="SAM" id="Phobius"/>
    </source>
</evidence>
<dbReference type="EMBL" id="WUPT01000001">
    <property type="protein sequence ID" value="MXQ07527.1"/>
    <property type="molecule type" value="Genomic_DNA"/>
</dbReference>
<organism evidence="3 4">
    <name type="scientific">Kangsaoukella pontilimi</name>
    <dbReference type="NCBI Taxonomy" id="2691042"/>
    <lineage>
        <taxon>Bacteria</taxon>
        <taxon>Pseudomonadati</taxon>
        <taxon>Pseudomonadota</taxon>
        <taxon>Alphaproteobacteria</taxon>
        <taxon>Rhodobacterales</taxon>
        <taxon>Paracoccaceae</taxon>
        <taxon>Kangsaoukella</taxon>
    </lineage>
</organism>
<feature type="transmembrane region" description="Helical" evidence="1">
    <location>
        <begin position="20"/>
        <end position="38"/>
    </location>
</feature>
<keyword evidence="1" id="KW-1133">Transmembrane helix</keyword>
<feature type="domain" description="TadE-like" evidence="2">
    <location>
        <begin position="17"/>
        <end position="59"/>
    </location>
</feature>
<evidence type="ECO:0000313" key="3">
    <source>
        <dbReference type="EMBL" id="MXQ07527.1"/>
    </source>
</evidence>
<reference evidence="3 4" key="2">
    <citation type="submission" date="2020-03" db="EMBL/GenBank/DDBJ databases">
        <title>Kangsaoukella pontilimi gen. nov., sp. nov., a new member of the family Rhodobacteraceae isolated from a tidal mudflat.</title>
        <authorList>
            <person name="Kim I.S."/>
        </authorList>
    </citation>
    <scope>NUCLEOTIDE SEQUENCE [LARGE SCALE GENOMIC DNA]</scope>
    <source>
        <strain evidence="3 4">GH1-50</strain>
    </source>
</reference>
<keyword evidence="1" id="KW-0812">Transmembrane</keyword>
<dbReference type="AlphaFoldDB" id="A0A7C9IFU7"/>
<dbReference type="Proteomes" id="UP000480350">
    <property type="component" value="Unassembled WGS sequence"/>
</dbReference>
<sequence length="177" mass="19682">MMRAVRFLQRFKRREDGAALVEFALILPPFLLAFFVIVEFSRLFFSYQAAVQGVRDATRYMARITAEDSCAGQTSTSTPSFGTPETGTSGDVFYPIVFRNMATEVDTLLPANVTLVNVKSRIKCVAGAFRDPIVPVAELEAQFRITFPLVGILELNGQPLLDPIDHIVNDESRIYGI</sequence>
<evidence type="ECO:0000313" key="4">
    <source>
        <dbReference type="Proteomes" id="UP000480350"/>
    </source>
</evidence>
<evidence type="ECO:0000259" key="2">
    <source>
        <dbReference type="Pfam" id="PF07811"/>
    </source>
</evidence>
<gene>
    <name evidence="3" type="ORF">GQ651_06670</name>
</gene>
<keyword evidence="1" id="KW-0472">Membrane</keyword>
<proteinExistence type="predicted"/>
<dbReference type="InterPro" id="IPR012495">
    <property type="entry name" value="TadE-like_dom"/>
</dbReference>
<reference evidence="3 4" key="1">
    <citation type="submission" date="2019-12" db="EMBL/GenBank/DDBJ databases">
        <authorList>
            <person name="Lee S.D."/>
        </authorList>
    </citation>
    <scope>NUCLEOTIDE SEQUENCE [LARGE SCALE GENOMIC DNA]</scope>
    <source>
        <strain evidence="3 4">GH1-50</strain>
    </source>
</reference>
<comment type="caution">
    <text evidence="3">The sequence shown here is derived from an EMBL/GenBank/DDBJ whole genome shotgun (WGS) entry which is preliminary data.</text>
</comment>
<accession>A0A7C9IFU7</accession>
<protein>
    <recommendedName>
        <fullName evidence="2">TadE-like domain-containing protein</fullName>
    </recommendedName>
</protein>
<name>A0A7C9IFU7_9RHOB</name>
<dbReference type="Pfam" id="PF07811">
    <property type="entry name" value="TadE"/>
    <property type="match status" value="1"/>
</dbReference>
<keyword evidence="4" id="KW-1185">Reference proteome</keyword>